<protein>
    <recommendedName>
        <fullName evidence="6">Protein-export protein SecB</fullName>
    </recommendedName>
</protein>
<dbReference type="PRINTS" id="PR01594">
    <property type="entry name" value="SECBCHAPRONE"/>
</dbReference>
<keyword evidence="4 6" id="KW-0811">Translocation</keyword>
<dbReference type="InterPro" id="IPR003708">
    <property type="entry name" value="SecB"/>
</dbReference>
<dbReference type="EMBL" id="JACIGK010000004">
    <property type="protein sequence ID" value="MBB4265174.1"/>
    <property type="molecule type" value="Genomic_DNA"/>
</dbReference>
<dbReference type="Proteomes" id="UP000554286">
    <property type="component" value="Unassembled WGS sequence"/>
</dbReference>
<keyword evidence="5 6" id="KW-0143">Chaperone</keyword>
<comment type="function">
    <text evidence="6">One of the proteins required for the normal export of preproteins out of the cell cytoplasm. It is a molecular chaperone that binds to a subset of precursor proteins, maintaining them in a translocation-competent state. It also specifically binds to its receptor SecA.</text>
</comment>
<evidence type="ECO:0000313" key="7">
    <source>
        <dbReference type="EMBL" id="MBB4265174.1"/>
    </source>
</evidence>
<name>A0A7W6W8S6_9PROT</name>
<evidence type="ECO:0000256" key="5">
    <source>
        <dbReference type="ARBA" id="ARBA00023186"/>
    </source>
</evidence>
<dbReference type="RefSeq" id="WP_184042799.1">
    <property type="nucleotide sequence ID" value="NZ_JACIGK010000004.1"/>
</dbReference>
<evidence type="ECO:0000313" key="8">
    <source>
        <dbReference type="Proteomes" id="UP000554286"/>
    </source>
</evidence>
<dbReference type="PANTHER" id="PTHR36918:SF1">
    <property type="entry name" value="PROTEIN-EXPORT PROTEIN SECB"/>
    <property type="match status" value="1"/>
</dbReference>
<dbReference type="HAMAP" id="MF_00821">
    <property type="entry name" value="SecB"/>
    <property type="match status" value="1"/>
</dbReference>
<dbReference type="GO" id="GO:0051082">
    <property type="term" value="F:unfolded protein binding"/>
    <property type="evidence" value="ECO:0007669"/>
    <property type="project" value="InterPro"/>
</dbReference>
<dbReference type="NCBIfam" id="TIGR00809">
    <property type="entry name" value="secB"/>
    <property type="match status" value="1"/>
</dbReference>
<comment type="subcellular location">
    <subcellularLocation>
        <location evidence="6">Cytoplasm</location>
    </subcellularLocation>
</comment>
<dbReference type="GO" id="GO:0051262">
    <property type="term" value="P:protein tetramerization"/>
    <property type="evidence" value="ECO:0007669"/>
    <property type="project" value="InterPro"/>
</dbReference>
<dbReference type="AlphaFoldDB" id="A0A7W6W8S6"/>
<dbReference type="GO" id="GO:0006457">
    <property type="term" value="P:protein folding"/>
    <property type="evidence" value="ECO:0007669"/>
    <property type="project" value="UniProtKB-UniRule"/>
</dbReference>
<comment type="similarity">
    <text evidence="1 6">Belongs to the SecB family.</text>
</comment>
<keyword evidence="2 6" id="KW-0813">Transport</keyword>
<keyword evidence="6" id="KW-0963">Cytoplasm</keyword>
<evidence type="ECO:0000256" key="6">
    <source>
        <dbReference type="HAMAP-Rule" id="MF_00821"/>
    </source>
</evidence>
<dbReference type="Gene3D" id="3.10.420.10">
    <property type="entry name" value="SecB-like"/>
    <property type="match status" value="1"/>
</dbReference>
<comment type="subunit">
    <text evidence="6">Homotetramer, a dimer of dimers. One homotetramer interacts with 1 SecA dimer.</text>
</comment>
<sequence length="174" mass="18937">MSDDTTAGGNGAQPPNRPPMVISAQYVRDLSFESPHAPSIFTEMRQPPEISVNVDVQAAALNEEQGAYEVRLKVNAEGKVGDKTAFITELDYGAVVMINAPAEQVSPLLLIEAPRHLFPFARNVLADVTRDGGFPPVVLQPLDFVDLFRRRVQAMQQARQDQQQSAGDPPQGTA</sequence>
<comment type="caution">
    <text evidence="7">The sequence shown here is derived from an EMBL/GenBank/DDBJ whole genome shotgun (WGS) entry which is preliminary data.</text>
</comment>
<organism evidence="7 8">
    <name type="scientific">Roseospira visakhapatnamensis</name>
    <dbReference type="NCBI Taxonomy" id="390880"/>
    <lineage>
        <taxon>Bacteria</taxon>
        <taxon>Pseudomonadati</taxon>
        <taxon>Pseudomonadota</taxon>
        <taxon>Alphaproteobacteria</taxon>
        <taxon>Rhodospirillales</taxon>
        <taxon>Rhodospirillaceae</taxon>
        <taxon>Roseospira</taxon>
    </lineage>
</organism>
<evidence type="ECO:0000256" key="3">
    <source>
        <dbReference type="ARBA" id="ARBA00022927"/>
    </source>
</evidence>
<reference evidence="7 8" key="1">
    <citation type="submission" date="2020-08" db="EMBL/GenBank/DDBJ databases">
        <title>Genome sequencing of Purple Non-Sulfur Bacteria from various extreme environments.</title>
        <authorList>
            <person name="Mayer M."/>
        </authorList>
    </citation>
    <scope>NUCLEOTIDE SEQUENCE [LARGE SCALE GENOMIC DNA]</scope>
    <source>
        <strain evidence="7 8">JA131</strain>
    </source>
</reference>
<dbReference type="SUPFAM" id="SSF54611">
    <property type="entry name" value="SecB-like"/>
    <property type="match status" value="1"/>
</dbReference>
<accession>A0A7W6W8S6</accession>
<evidence type="ECO:0000256" key="4">
    <source>
        <dbReference type="ARBA" id="ARBA00023010"/>
    </source>
</evidence>
<keyword evidence="3 6" id="KW-0653">Protein transport</keyword>
<gene>
    <name evidence="6" type="primary">secB</name>
    <name evidence="7" type="ORF">GGD89_000789</name>
</gene>
<keyword evidence="8" id="KW-1185">Reference proteome</keyword>
<dbReference type="GO" id="GO:0015031">
    <property type="term" value="P:protein transport"/>
    <property type="evidence" value="ECO:0007669"/>
    <property type="project" value="UniProtKB-UniRule"/>
</dbReference>
<dbReference type="NCBIfam" id="NF004392">
    <property type="entry name" value="PRK05751.1-3"/>
    <property type="match status" value="1"/>
</dbReference>
<dbReference type="PANTHER" id="PTHR36918">
    <property type="match status" value="1"/>
</dbReference>
<evidence type="ECO:0000256" key="1">
    <source>
        <dbReference type="ARBA" id="ARBA00009990"/>
    </source>
</evidence>
<dbReference type="Pfam" id="PF02556">
    <property type="entry name" value="SecB"/>
    <property type="match status" value="1"/>
</dbReference>
<dbReference type="InterPro" id="IPR035958">
    <property type="entry name" value="SecB-like_sf"/>
</dbReference>
<dbReference type="GO" id="GO:0005737">
    <property type="term" value="C:cytoplasm"/>
    <property type="evidence" value="ECO:0007669"/>
    <property type="project" value="UniProtKB-SubCell"/>
</dbReference>
<evidence type="ECO:0000256" key="2">
    <source>
        <dbReference type="ARBA" id="ARBA00022448"/>
    </source>
</evidence>
<proteinExistence type="inferred from homology"/>